<accession>A0A5C8KH42</accession>
<dbReference type="CDD" id="cd14788">
    <property type="entry name" value="GumN"/>
    <property type="match status" value="1"/>
</dbReference>
<feature type="region of interest" description="Disordered" evidence="1">
    <location>
        <begin position="1"/>
        <end position="24"/>
    </location>
</feature>
<comment type="caution">
    <text evidence="2">The sequence shown here is derived from an EMBL/GenBank/DDBJ whole genome shotgun (WGS) entry which is preliminary data.</text>
</comment>
<feature type="compositionally biased region" description="Low complexity" evidence="1">
    <location>
        <begin position="1"/>
        <end position="18"/>
    </location>
</feature>
<protein>
    <submittedName>
        <fullName evidence="2">Uncharacterized protein</fullName>
    </submittedName>
</protein>
<evidence type="ECO:0000313" key="2">
    <source>
        <dbReference type="EMBL" id="TXK59631.1"/>
    </source>
</evidence>
<name>A0A5C8KH42_9GAMM</name>
<dbReference type="Proteomes" id="UP000321248">
    <property type="component" value="Unassembled WGS sequence"/>
</dbReference>
<organism evidence="2 3">
    <name type="scientific">Alkalisalibacterium limincola</name>
    <dbReference type="NCBI Taxonomy" id="2699169"/>
    <lineage>
        <taxon>Bacteria</taxon>
        <taxon>Pseudomonadati</taxon>
        <taxon>Pseudomonadota</taxon>
        <taxon>Gammaproteobacteria</taxon>
        <taxon>Lysobacterales</taxon>
        <taxon>Lysobacteraceae</taxon>
        <taxon>Alkalisalibacterium</taxon>
    </lineage>
</organism>
<gene>
    <name evidence="2" type="ORF">FU658_13370</name>
</gene>
<dbReference type="EMBL" id="VRTS01000012">
    <property type="protein sequence ID" value="TXK59631.1"/>
    <property type="molecule type" value="Genomic_DNA"/>
</dbReference>
<dbReference type="AlphaFoldDB" id="A0A5C8KH42"/>
<proteinExistence type="predicted"/>
<dbReference type="Pfam" id="PF01963">
    <property type="entry name" value="TraB_PrgY_gumN"/>
    <property type="match status" value="1"/>
</dbReference>
<evidence type="ECO:0000313" key="3">
    <source>
        <dbReference type="Proteomes" id="UP000321248"/>
    </source>
</evidence>
<keyword evidence="3" id="KW-1185">Reference proteome</keyword>
<feature type="region of interest" description="Disordered" evidence="1">
    <location>
        <begin position="230"/>
        <end position="257"/>
    </location>
</feature>
<sequence>MRSPSRPRPSASATTPAADAGDVLPPDTYARWIEQKGRYLGRDRKVERWRPIFAAQKLHEAAVEANAMARLSPVSTLVKDTAQARGLPRVESTLKITIDDPRDAMREFKATEVEDLACFEATLQRLESDIGLLRGRANAWATGDLDILRELSGADPGSACIQALLGTGMLARRGFDDLEARVHASWLAAAEQALVEYPVTVGAIPMSEALRPGGLLAQLAARGYTVRAPDEFEDDEYDDAGAGVEVSTAATAEHPAD</sequence>
<dbReference type="InterPro" id="IPR002816">
    <property type="entry name" value="TraB/PrgY/GumN_fam"/>
</dbReference>
<dbReference type="OrthoDB" id="8743055at2"/>
<reference evidence="2 3" key="1">
    <citation type="submission" date="2019-08" db="EMBL/GenBank/DDBJ databases">
        <authorList>
            <person name="Karlyshev A.V."/>
        </authorList>
    </citation>
    <scope>NUCLEOTIDE SEQUENCE [LARGE SCALE GENOMIC DNA]</scope>
    <source>
        <strain evidence="2 3">Alg18-2.2</strain>
    </source>
</reference>
<evidence type="ECO:0000256" key="1">
    <source>
        <dbReference type="SAM" id="MobiDB-lite"/>
    </source>
</evidence>